<evidence type="ECO:0000256" key="7">
    <source>
        <dbReference type="ARBA" id="ARBA00023033"/>
    </source>
</evidence>
<evidence type="ECO:0000256" key="9">
    <source>
        <dbReference type="PIRSR" id="PIRSR602401-1"/>
    </source>
</evidence>
<evidence type="ECO:0000313" key="11">
    <source>
        <dbReference type="EMBL" id="MOY37599.1"/>
    </source>
</evidence>
<keyword evidence="6 9" id="KW-0408">Iron</keyword>
<reference evidence="11" key="1">
    <citation type="submission" date="2019-04" db="EMBL/GenBank/DDBJ databases">
        <title>An insight into the mialome of Ixodes scapularis.</title>
        <authorList>
            <person name="Ribeiro J.M."/>
            <person name="Mather T.N."/>
            <person name="Karim S."/>
        </authorList>
    </citation>
    <scope>NUCLEOTIDE SEQUENCE</scope>
</reference>
<comment type="subcellular location">
    <subcellularLocation>
        <location evidence="2">Endoplasmic reticulum membrane</location>
    </subcellularLocation>
</comment>
<dbReference type="Gene3D" id="1.10.630.10">
    <property type="entry name" value="Cytochrome P450"/>
    <property type="match status" value="1"/>
</dbReference>
<keyword evidence="4 9" id="KW-0349">Heme</keyword>
<dbReference type="InterPro" id="IPR001128">
    <property type="entry name" value="Cyt_P450"/>
</dbReference>
<dbReference type="GO" id="GO:0020037">
    <property type="term" value="F:heme binding"/>
    <property type="evidence" value="ECO:0007669"/>
    <property type="project" value="InterPro"/>
</dbReference>
<evidence type="ECO:0000256" key="1">
    <source>
        <dbReference type="ARBA" id="ARBA00001971"/>
    </source>
</evidence>
<feature type="binding site" description="axial binding residue" evidence="9">
    <location>
        <position position="472"/>
    </location>
    <ligand>
        <name>heme</name>
        <dbReference type="ChEBI" id="CHEBI:30413"/>
    </ligand>
    <ligandPart>
        <name>Fe</name>
        <dbReference type="ChEBI" id="CHEBI:18248"/>
    </ligandPart>
</feature>
<comment type="similarity">
    <text evidence="3 10">Belongs to the cytochrome P450 family.</text>
</comment>
<dbReference type="SUPFAM" id="SSF48264">
    <property type="entry name" value="Cytochrome P450"/>
    <property type="match status" value="1"/>
</dbReference>
<dbReference type="InterPro" id="IPR036396">
    <property type="entry name" value="Cyt_P450_sf"/>
</dbReference>
<dbReference type="CDD" id="cd20628">
    <property type="entry name" value="CYP4"/>
    <property type="match status" value="1"/>
</dbReference>
<keyword evidence="10" id="KW-0560">Oxidoreductase</keyword>
<evidence type="ECO:0000256" key="2">
    <source>
        <dbReference type="ARBA" id="ARBA00004586"/>
    </source>
</evidence>
<protein>
    <submittedName>
        <fullName evidence="11">Putative p450</fullName>
    </submittedName>
</protein>
<evidence type="ECO:0000256" key="4">
    <source>
        <dbReference type="ARBA" id="ARBA00022617"/>
    </source>
</evidence>
<dbReference type="InterPro" id="IPR017972">
    <property type="entry name" value="Cyt_P450_CS"/>
</dbReference>
<dbReference type="PRINTS" id="PR00385">
    <property type="entry name" value="P450"/>
</dbReference>
<comment type="cofactor">
    <cofactor evidence="1 9">
        <name>heme</name>
        <dbReference type="ChEBI" id="CHEBI:30413"/>
    </cofactor>
</comment>
<proteinExistence type="inferred from homology"/>
<dbReference type="VEuPathDB" id="VectorBase:ISCP_010404"/>
<keyword evidence="9 10" id="KW-0479">Metal-binding</keyword>
<evidence type="ECO:0000256" key="5">
    <source>
        <dbReference type="ARBA" id="ARBA00022824"/>
    </source>
</evidence>
<accession>A0A4D5RKW4</accession>
<evidence type="ECO:0000256" key="10">
    <source>
        <dbReference type="RuleBase" id="RU000461"/>
    </source>
</evidence>
<dbReference type="InterPro" id="IPR002401">
    <property type="entry name" value="Cyt_P450_E_grp-I"/>
</dbReference>
<dbReference type="GO" id="GO:0005789">
    <property type="term" value="C:endoplasmic reticulum membrane"/>
    <property type="evidence" value="ECO:0007669"/>
    <property type="project" value="UniProtKB-SubCell"/>
</dbReference>
<dbReference type="PRINTS" id="PR00463">
    <property type="entry name" value="EP450I"/>
</dbReference>
<dbReference type="Pfam" id="PF00067">
    <property type="entry name" value="p450"/>
    <property type="match status" value="1"/>
</dbReference>
<dbReference type="OrthoDB" id="6433301at2759"/>
<dbReference type="VEuPathDB" id="VectorBase:ISCI022703"/>
<dbReference type="EMBL" id="GHJT01003628">
    <property type="protein sequence ID" value="MOY37599.1"/>
    <property type="molecule type" value="Transcribed_RNA"/>
</dbReference>
<dbReference type="GO" id="GO:0016705">
    <property type="term" value="F:oxidoreductase activity, acting on paired donors, with incorporation or reduction of molecular oxygen"/>
    <property type="evidence" value="ECO:0007669"/>
    <property type="project" value="InterPro"/>
</dbReference>
<dbReference type="VEuPathDB" id="VectorBase:ISCW022703"/>
<dbReference type="PANTHER" id="PTHR24291">
    <property type="entry name" value="CYTOCHROME P450 FAMILY 4"/>
    <property type="match status" value="1"/>
</dbReference>
<dbReference type="PANTHER" id="PTHR24291:SF189">
    <property type="entry name" value="CYTOCHROME P450 4C3-RELATED"/>
    <property type="match status" value="1"/>
</dbReference>
<evidence type="ECO:0000256" key="6">
    <source>
        <dbReference type="ARBA" id="ARBA00023004"/>
    </source>
</evidence>
<keyword evidence="5" id="KW-0256">Endoplasmic reticulum</keyword>
<organism evidence="11">
    <name type="scientific">Ixodes scapularis</name>
    <name type="common">Black-legged tick</name>
    <name type="synonym">Deer tick</name>
    <dbReference type="NCBI Taxonomy" id="6945"/>
    <lineage>
        <taxon>Eukaryota</taxon>
        <taxon>Metazoa</taxon>
        <taxon>Ecdysozoa</taxon>
        <taxon>Arthropoda</taxon>
        <taxon>Chelicerata</taxon>
        <taxon>Arachnida</taxon>
        <taxon>Acari</taxon>
        <taxon>Parasitiformes</taxon>
        <taxon>Ixodida</taxon>
        <taxon>Ixodoidea</taxon>
        <taxon>Ixodidae</taxon>
        <taxon>Ixodinae</taxon>
        <taxon>Ixodes</taxon>
    </lineage>
</organism>
<sequence>MAAWLLLLFCLSAFCVLGCVLLVVVLLGALHVARLSTWKHLKNTPGPYEGIPLFWVVQQHLRAVRRKPLVPYNVSTLEIRVAHSVEYQSHGLYRFYIGHVPTVVVYRADLIEIVLTNTLSKSIDYSLLHSWLGTGLLTSSGSKWKTRRRMLTPAFHFRILDDFVLPINEHTKHLVTRIRQLSEQDDWIDVVPLAASTTLDVLLETIMGITTSQQQPECQSYVKAANFLADQMVFRAQTPWLLLDFIYYRTEYGHRYKAATNLVHTFSTQVIQKRRKELIKERSTAQAPLTDLTKPQRKRLRTFLDILLCYSLDSDDSFTDEDIREEVDTFMFEGHDTTALAIAWALYMIALHPQIQQKIQQELDAVLGNDLEKNISMNDMKEFKYLDCVTKECQRLYPSVPFIGRAVTKELKLGDYLLPEGTTVDIFIYALHRDPKIFPDPEVFDPERFSSENSASRHPFAFIPFSAGSRNCIGQKFANMEVKICLGNILRNFNLRPLEHRDKLQLSSELILRATDGLKIKFTPRSL</sequence>
<evidence type="ECO:0000256" key="3">
    <source>
        <dbReference type="ARBA" id="ARBA00010617"/>
    </source>
</evidence>
<keyword evidence="8" id="KW-0472">Membrane</keyword>
<dbReference type="GO" id="GO:0004497">
    <property type="term" value="F:monooxygenase activity"/>
    <property type="evidence" value="ECO:0007669"/>
    <property type="project" value="UniProtKB-KW"/>
</dbReference>
<dbReference type="InterPro" id="IPR050196">
    <property type="entry name" value="Cytochrome_P450_Monoox"/>
</dbReference>
<evidence type="ECO:0000256" key="8">
    <source>
        <dbReference type="ARBA" id="ARBA00023136"/>
    </source>
</evidence>
<dbReference type="PROSITE" id="PS00086">
    <property type="entry name" value="CYTOCHROME_P450"/>
    <property type="match status" value="1"/>
</dbReference>
<dbReference type="AlphaFoldDB" id="A0A4D5RKW4"/>
<keyword evidence="7 10" id="KW-0503">Monooxygenase</keyword>
<name>A0A4D5RKW4_IXOSC</name>
<dbReference type="GO" id="GO:0005506">
    <property type="term" value="F:iron ion binding"/>
    <property type="evidence" value="ECO:0007669"/>
    <property type="project" value="InterPro"/>
</dbReference>